<evidence type="ECO:0000259" key="1">
    <source>
        <dbReference type="Pfam" id="PF00773"/>
    </source>
</evidence>
<dbReference type="InterPro" id="IPR012340">
    <property type="entry name" value="NA-bd_OB-fold"/>
</dbReference>
<accession>A0A8S3S6R6</accession>
<dbReference type="EMBL" id="CAJPWZ010001397">
    <property type="protein sequence ID" value="CAG2214048.1"/>
    <property type="molecule type" value="Genomic_DNA"/>
</dbReference>
<dbReference type="PANTHER" id="PTHR23355">
    <property type="entry name" value="RIBONUCLEASE"/>
    <property type="match status" value="1"/>
</dbReference>
<proteinExistence type="predicted"/>
<feature type="domain" description="RNB" evidence="1">
    <location>
        <begin position="23"/>
        <end position="209"/>
    </location>
</feature>
<gene>
    <name evidence="2" type="ORF">MEDL_27925</name>
</gene>
<dbReference type="GO" id="GO:0010587">
    <property type="term" value="P:miRNA catabolic process"/>
    <property type="evidence" value="ECO:0007669"/>
    <property type="project" value="TreeGrafter"/>
</dbReference>
<evidence type="ECO:0000313" key="2">
    <source>
        <dbReference type="EMBL" id="CAG2214048.1"/>
    </source>
</evidence>
<comment type="caution">
    <text evidence="2">The sequence shown here is derived from an EMBL/GenBank/DDBJ whole genome shotgun (WGS) entry which is preliminary data.</text>
</comment>
<dbReference type="AlphaFoldDB" id="A0A8S3S6R6"/>
<dbReference type="SUPFAM" id="SSF50249">
    <property type="entry name" value="Nucleic acid-binding proteins"/>
    <property type="match status" value="1"/>
</dbReference>
<evidence type="ECO:0000313" key="3">
    <source>
        <dbReference type="Proteomes" id="UP000683360"/>
    </source>
</evidence>
<name>A0A8S3S6R6_MYTED</name>
<reference evidence="2" key="1">
    <citation type="submission" date="2021-03" db="EMBL/GenBank/DDBJ databases">
        <authorList>
            <person name="Bekaert M."/>
        </authorList>
    </citation>
    <scope>NUCLEOTIDE SEQUENCE</scope>
</reference>
<dbReference type="GO" id="GO:0000175">
    <property type="term" value="F:3'-5'-RNA exonuclease activity"/>
    <property type="evidence" value="ECO:0007669"/>
    <property type="project" value="TreeGrafter"/>
</dbReference>
<protein>
    <recommendedName>
        <fullName evidence="1">RNB domain-containing protein</fullName>
    </recommendedName>
</protein>
<dbReference type="Proteomes" id="UP000683360">
    <property type="component" value="Unassembled WGS sequence"/>
</dbReference>
<sequence length="283" mass="32962">MECCQFRMSLSFFITRKNSTNCPEAYFLIEELMILTNHSVATYLMRTFPDCIPLRCQDPPSMTSLTEFLTKYPKVIDMVLAFQHYPRDCKKKKICIDNFYDKNGNTTLRSSDITYAQKWLWKSVVDHLQAGDDRIASELLRKEELHPFHALIIHEWQSIQNQAEYRCSGCIQGVNGRHFNLGMFPYTHFTAPIRRYTDLVVHRLLHAAIDGKPSPYSCEEINHICHNVNTALNRAQEYNNQCKSYLLAHTLQSDPQIFHAFVEDCNDKEITLLILDAIFLKTL</sequence>
<dbReference type="GO" id="GO:0006402">
    <property type="term" value="P:mRNA catabolic process"/>
    <property type="evidence" value="ECO:0007669"/>
    <property type="project" value="TreeGrafter"/>
</dbReference>
<dbReference type="GO" id="GO:0000932">
    <property type="term" value="C:P-body"/>
    <property type="evidence" value="ECO:0007669"/>
    <property type="project" value="TreeGrafter"/>
</dbReference>
<dbReference type="OrthoDB" id="6161099at2759"/>
<keyword evidence="3" id="KW-1185">Reference proteome</keyword>
<dbReference type="GO" id="GO:0003723">
    <property type="term" value="F:RNA binding"/>
    <property type="evidence" value="ECO:0007669"/>
    <property type="project" value="InterPro"/>
</dbReference>
<dbReference type="PANTHER" id="PTHR23355:SF9">
    <property type="entry name" value="DIS3-LIKE EXONUCLEASE 2"/>
    <property type="match status" value="1"/>
</dbReference>
<dbReference type="InterPro" id="IPR050180">
    <property type="entry name" value="RNR_Ribonuclease"/>
</dbReference>
<dbReference type="Pfam" id="PF00773">
    <property type="entry name" value="RNB"/>
    <property type="match status" value="1"/>
</dbReference>
<dbReference type="InterPro" id="IPR001900">
    <property type="entry name" value="RNase_II/R"/>
</dbReference>
<organism evidence="2 3">
    <name type="scientific">Mytilus edulis</name>
    <name type="common">Blue mussel</name>
    <dbReference type="NCBI Taxonomy" id="6550"/>
    <lineage>
        <taxon>Eukaryota</taxon>
        <taxon>Metazoa</taxon>
        <taxon>Spiralia</taxon>
        <taxon>Lophotrochozoa</taxon>
        <taxon>Mollusca</taxon>
        <taxon>Bivalvia</taxon>
        <taxon>Autobranchia</taxon>
        <taxon>Pteriomorphia</taxon>
        <taxon>Mytilida</taxon>
        <taxon>Mytiloidea</taxon>
        <taxon>Mytilidae</taxon>
        <taxon>Mytilinae</taxon>
        <taxon>Mytilus</taxon>
    </lineage>
</organism>